<dbReference type="AlphaFoldDB" id="A0A511FLJ6"/>
<evidence type="ECO:0000256" key="1">
    <source>
        <dbReference type="ARBA" id="ARBA00004651"/>
    </source>
</evidence>
<evidence type="ECO:0000256" key="5">
    <source>
        <dbReference type="ARBA" id="ARBA00022989"/>
    </source>
</evidence>
<comment type="caution">
    <text evidence="10">The sequence shown here is derived from an EMBL/GenBank/DDBJ whole genome shotgun (WGS) entry which is preliminary data.</text>
</comment>
<comment type="subcellular location">
    <subcellularLocation>
        <location evidence="1">Cell membrane</location>
        <topology evidence="1">Multi-pass membrane protein</topology>
    </subcellularLocation>
</comment>
<protein>
    <submittedName>
        <fullName evidence="10">DUF421 domain-containing protein</fullName>
    </submittedName>
</protein>
<sequence length="168" mass="17608">MWFDSWGDPLRVVLVGAAAYAALILLLRVSGKRTLAKLNAFDLVVTVALGSTLATILRSADVAWTEGVTALVVLVLLQLLVSWTTSHLGPGRSVVTARPTTVLRDGMLDESALAAQRLTPAEVRQAVRSSGAGGFDQVARVVLETDGTLSVVTTSQLGDGTALEPGDR</sequence>
<dbReference type="Proteomes" id="UP000321723">
    <property type="component" value="Unassembled WGS sequence"/>
</dbReference>
<keyword evidence="4 7" id="KW-0812">Transmembrane</keyword>
<evidence type="ECO:0000256" key="2">
    <source>
        <dbReference type="ARBA" id="ARBA00006448"/>
    </source>
</evidence>
<evidence type="ECO:0000256" key="3">
    <source>
        <dbReference type="ARBA" id="ARBA00022475"/>
    </source>
</evidence>
<dbReference type="Proteomes" id="UP000564629">
    <property type="component" value="Unassembled WGS sequence"/>
</dbReference>
<keyword evidence="6 7" id="KW-0472">Membrane</keyword>
<evidence type="ECO:0000313" key="12">
    <source>
        <dbReference type="Proteomes" id="UP000321723"/>
    </source>
</evidence>
<organism evidence="10 12">
    <name type="scientific">Cellulomonas hominis</name>
    <dbReference type="NCBI Taxonomy" id="156981"/>
    <lineage>
        <taxon>Bacteria</taxon>
        <taxon>Bacillati</taxon>
        <taxon>Actinomycetota</taxon>
        <taxon>Actinomycetes</taxon>
        <taxon>Micrococcales</taxon>
        <taxon>Cellulomonadaceae</taxon>
        <taxon>Cellulomonas</taxon>
    </lineage>
</organism>
<dbReference type="PANTHER" id="PTHR34582">
    <property type="entry name" value="UPF0702 TRANSMEMBRANE PROTEIN YCAP"/>
    <property type="match status" value="1"/>
</dbReference>
<feature type="domain" description="YetF C-terminal" evidence="8">
    <location>
        <begin position="92"/>
        <end position="156"/>
    </location>
</feature>
<keyword evidence="5 7" id="KW-1133">Transmembrane helix</keyword>
<dbReference type="EMBL" id="JACHDN010000001">
    <property type="protein sequence ID" value="MBB5475091.1"/>
    <property type="molecule type" value="Genomic_DNA"/>
</dbReference>
<dbReference type="Pfam" id="PF04239">
    <property type="entry name" value="DUF421"/>
    <property type="match status" value="1"/>
</dbReference>
<keyword evidence="12" id="KW-1185">Reference proteome</keyword>
<dbReference type="Gene3D" id="3.30.240.20">
    <property type="entry name" value="bsu07140 like domains"/>
    <property type="match status" value="1"/>
</dbReference>
<accession>A0A511FLJ6</accession>
<feature type="domain" description="YetF-like N-terminal transmembrane" evidence="9">
    <location>
        <begin position="21"/>
        <end position="83"/>
    </location>
</feature>
<dbReference type="GO" id="GO:0005886">
    <property type="term" value="C:plasma membrane"/>
    <property type="evidence" value="ECO:0007669"/>
    <property type="project" value="UniProtKB-SubCell"/>
</dbReference>
<dbReference type="InterPro" id="IPR007353">
    <property type="entry name" value="DUF421"/>
</dbReference>
<evidence type="ECO:0000313" key="13">
    <source>
        <dbReference type="Proteomes" id="UP000564629"/>
    </source>
</evidence>
<dbReference type="RefSeq" id="WP_146840698.1">
    <property type="nucleotide sequence ID" value="NZ_BJVQ01000101.1"/>
</dbReference>
<dbReference type="PANTHER" id="PTHR34582:SF6">
    <property type="entry name" value="UPF0702 TRANSMEMBRANE PROTEIN YCAP"/>
    <property type="match status" value="1"/>
</dbReference>
<proteinExistence type="inferred from homology"/>
<evidence type="ECO:0000313" key="10">
    <source>
        <dbReference type="EMBL" id="GEL48708.1"/>
    </source>
</evidence>
<dbReference type="EMBL" id="BJVQ01000101">
    <property type="protein sequence ID" value="GEL48708.1"/>
    <property type="molecule type" value="Genomic_DNA"/>
</dbReference>
<dbReference type="InterPro" id="IPR023090">
    <property type="entry name" value="UPF0702_alpha/beta_dom_sf"/>
</dbReference>
<dbReference type="OrthoDB" id="9793799at2"/>
<evidence type="ECO:0000259" key="9">
    <source>
        <dbReference type="Pfam" id="PF20730"/>
    </source>
</evidence>
<comment type="similarity">
    <text evidence="2">Belongs to the UPF0702 family.</text>
</comment>
<evidence type="ECO:0000256" key="6">
    <source>
        <dbReference type="ARBA" id="ARBA00023136"/>
    </source>
</evidence>
<feature type="transmembrane region" description="Helical" evidence="7">
    <location>
        <begin position="63"/>
        <end position="83"/>
    </location>
</feature>
<dbReference type="InterPro" id="IPR048454">
    <property type="entry name" value="YetF_N"/>
</dbReference>
<keyword evidence="3" id="KW-1003">Cell membrane</keyword>
<dbReference type="Pfam" id="PF20730">
    <property type="entry name" value="YetF_N"/>
    <property type="match status" value="1"/>
</dbReference>
<feature type="transmembrane region" description="Helical" evidence="7">
    <location>
        <begin position="12"/>
        <end position="31"/>
    </location>
</feature>
<feature type="transmembrane region" description="Helical" evidence="7">
    <location>
        <begin position="38"/>
        <end position="57"/>
    </location>
</feature>
<evidence type="ECO:0000256" key="4">
    <source>
        <dbReference type="ARBA" id="ARBA00022692"/>
    </source>
</evidence>
<evidence type="ECO:0000313" key="11">
    <source>
        <dbReference type="EMBL" id="MBB5475091.1"/>
    </source>
</evidence>
<evidence type="ECO:0000256" key="7">
    <source>
        <dbReference type="SAM" id="Phobius"/>
    </source>
</evidence>
<evidence type="ECO:0000259" key="8">
    <source>
        <dbReference type="Pfam" id="PF04239"/>
    </source>
</evidence>
<reference evidence="10 12" key="1">
    <citation type="submission" date="2019-07" db="EMBL/GenBank/DDBJ databases">
        <title>Whole genome shotgun sequence of Cellulomonas hominis NBRC 16055.</title>
        <authorList>
            <person name="Hosoyama A."/>
            <person name="Uohara A."/>
            <person name="Ohji S."/>
            <person name="Ichikawa N."/>
        </authorList>
    </citation>
    <scope>NUCLEOTIDE SEQUENCE [LARGE SCALE GENOMIC DNA]</scope>
    <source>
        <strain evidence="10 12">NBRC 16055</strain>
    </source>
</reference>
<gene>
    <name evidence="10" type="ORF">CHO01_38240</name>
    <name evidence="11" type="ORF">HNR08_003827</name>
</gene>
<reference evidence="11 13" key="2">
    <citation type="submission" date="2020-08" db="EMBL/GenBank/DDBJ databases">
        <title>Sequencing the genomes of 1000 actinobacteria strains.</title>
        <authorList>
            <person name="Klenk H.-P."/>
        </authorList>
    </citation>
    <scope>NUCLEOTIDE SEQUENCE [LARGE SCALE GENOMIC DNA]</scope>
    <source>
        <strain evidence="11 13">DSM 9581</strain>
    </source>
</reference>
<name>A0A511FLJ6_9CELL</name>